<organism evidence="2 3">
    <name type="scientific">Lebetimonas natsushimae</name>
    <dbReference type="NCBI Taxonomy" id="1936991"/>
    <lineage>
        <taxon>Bacteria</taxon>
        <taxon>Pseudomonadati</taxon>
        <taxon>Campylobacterota</taxon>
        <taxon>Epsilonproteobacteria</taxon>
        <taxon>Nautiliales</taxon>
        <taxon>Nautiliaceae</taxon>
        <taxon>Lebetimonas</taxon>
    </lineage>
</organism>
<dbReference type="EMBL" id="BDME01000001">
    <property type="protein sequence ID" value="GAX87571.1"/>
    <property type="molecule type" value="Genomic_DNA"/>
</dbReference>
<dbReference type="InterPro" id="IPR054615">
    <property type="entry name" value="Symport_access"/>
</dbReference>
<comment type="caution">
    <text evidence="2">The sequence shown here is derived from an EMBL/GenBank/DDBJ whole genome shotgun (WGS) entry which is preliminary data.</text>
</comment>
<evidence type="ECO:0000313" key="2">
    <source>
        <dbReference type="EMBL" id="GAX87571.1"/>
    </source>
</evidence>
<gene>
    <name evidence="2" type="ORF">LNAT_P0867</name>
</gene>
<reference evidence="2 3" key="1">
    <citation type="journal article" date="2017" name="Syst. Appl. Microbiol.">
        <title>Lebetimonas natsushimae sp. nov., a novel strictly anaerobic, moderately thermophilic chemoautotroph isolated from a deep-sea hydrothermal vent polychaete nest in the Mid-Okinawa Trough.</title>
        <authorList>
            <person name="Nagata R."/>
            <person name="Takaki Y."/>
            <person name="Tame A."/>
            <person name="Nunoura T."/>
            <person name="Muto H."/>
            <person name="Mino S."/>
            <person name="Sawayama S."/>
            <person name="Takai K."/>
            <person name="Nakagawa S."/>
        </authorList>
    </citation>
    <scope>NUCLEOTIDE SEQUENCE [LARGE SCALE GENOMIC DNA]</scope>
    <source>
        <strain evidence="2 3">HS1857</strain>
    </source>
</reference>
<name>A0A292YE14_9BACT</name>
<dbReference type="NCBIfam" id="NF045580">
    <property type="entry name" value="symport_access"/>
    <property type="match status" value="1"/>
</dbReference>
<protein>
    <submittedName>
        <fullName evidence="2">Uncharacterized protein</fullName>
    </submittedName>
</protein>
<keyword evidence="1" id="KW-0812">Transmembrane</keyword>
<keyword evidence="1" id="KW-0472">Membrane</keyword>
<dbReference type="Proteomes" id="UP000217944">
    <property type="component" value="Unassembled WGS sequence"/>
</dbReference>
<proteinExistence type="predicted"/>
<evidence type="ECO:0000256" key="1">
    <source>
        <dbReference type="SAM" id="Phobius"/>
    </source>
</evidence>
<dbReference type="AlphaFoldDB" id="A0A292YE14"/>
<dbReference type="RefSeq" id="WP_172413497.1">
    <property type="nucleotide sequence ID" value="NZ_BDME01000001.1"/>
</dbReference>
<keyword evidence="1" id="KW-1133">Transmembrane helix</keyword>
<accession>A0A292YE14</accession>
<keyword evidence="3" id="KW-1185">Reference proteome</keyword>
<feature type="transmembrane region" description="Helical" evidence="1">
    <location>
        <begin position="6"/>
        <end position="28"/>
    </location>
</feature>
<sequence length="57" mass="6631">MNSFDLGVSLAFWLTILSTLLCVVYGIINWNRGDEESNEILLKKWAEEEKEINEELL</sequence>
<evidence type="ECO:0000313" key="3">
    <source>
        <dbReference type="Proteomes" id="UP000217944"/>
    </source>
</evidence>